<organism evidence="1 2">
    <name type="scientific">Ancylobacter radicis</name>
    <dbReference type="NCBI Taxonomy" id="2836179"/>
    <lineage>
        <taxon>Bacteria</taxon>
        <taxon>Pseudomonadati</taxon>
        <taxon>Pseudomonadota</taxon>
        <taxon>Alphaproteobacteria</taxon>
        <taxon>Hyphomicrobiales</taxon>
        <taxon>Xanthobacteraceae</taxon>
        <taxon>Ancylobacter</taxon>
    </lineage>
</organism>
<dbReference type="PANTHER" id="PTHR39327">
    <property type="match status" value="1"/>
</dbReference>
<evidence type="ECO:0000313" key="1">
    <source>
        <dbReference type="EMBL" id="MBS9476120.1"/>
    </source>
</evidence>
<protein>
    <submittedName>
        <fullName evidence="1">Transglutaminase-like cysteine peptidase</fullName>
    </submittedName>
</protein>
<name>A0ABS5R4J2_9HYPH</name>
<proteinExistence type="predicted"/>
<sequence length="222" mass="24091">MNKRLERARLAAAAAVVIAAIAGVWGTSPAQASERVGDVHLAMRSAPGSNMMTGANTATPIGYARFCAEQPADCGNGNGRGGKVALTEANFAQLRRINDEVNAAIQPLTDIEHYGEIEHWTYPQDGYGDCEDYVLLKRRRLIEAGWPAETLLITVVRDHQGDGHSVLTVVSDRGDLVLDNQEAAILLWHETGYRFVKRQAQGFPDRWVSLGDVLAPATVGQN</sequence>
<reference evidence="1" key="1">
    <citation type="submission" date="2021-05" db="EMBL/GenBank/DDBJ databases">
        <authorList>
            <person name="Sun Q."/>
            <person name="Inoue M."/>
        </authorList>
    </citation>
    <scope>NUCLEOTIDE SEQUENCE</scope>
    <source>
        <strain evidence="1">VKM B-3255</strain>
    </source>
</reference>
<comment type="caution">
    <text evidence="1">The sequence shown here is derived from an EMBL/GenBank/DDBJ whole genome shotgun (WGS) entry which is preliminary data.</text>
</comment>
<dbReference type="PANTHER" id="PTHR39327:SF1">
    <property type="entry name" value="BLR5470 PROTEIN"/>
    <property type="match status" value="1"/>
</dbReference>
<evidence type="ECO:0000313" key="2">
    <source>
        <dbReference type="Proteomes" id="UP001166585"/>
    </source>
</evidence>
<dbReference type="Proteomes" id="UP001166585">
    <property type="component" value="Unassembled WGS sequence"/>
</dbReference>
<dbReference type="Gene3D" id="3.10.620.30">
    <property type="match status" value="1"/>
</dbReference>
<dbReference type="InterPro" id="IPR010319">
    <property type="entry name" value="Transglutaminase-like_Cys_pept"/>
</dbReference>
<dbReference type="RefSeq" id="WP_213753985.1">
    <property type="nucleotide sequence ID" value="NZ_JAHCQH010000014.1"/>
</dbReference>
<gene>
    <name evidence="1" type="ORF">KIP89_03265</name>
</gene>
<dbReference type="EMBL" id="JAHCQH010000014">
    <property type="protein sequence ID" value="MBS9476120.1"/>
    <property type="molecule type" value="Genomic_DNA"/>
</dbReference>
<accession>A0ABS5R4J2</accession>
<dbReference type="Pfam" id="PF06035">
    <property type="entry name" value="Peptidase_C93"/>
    <property type="match status" value="1"/>
</dbReference>
<keyword evidence="2" id="KW-1185">Reference proteome</keyword>